<dbReference type="EMBL" id="WVTA01000003">
    <property type="protein sequence ID" value="KAK3214841.1"/>
    <property type="molecule type" value="Genomic_DNA"/>
</dbReference>
<accession>A0AAN6M680</accession>
<organism evidence="1 2">
    <name type="scientific">Pseudopithomyces chartarum</name>
    <dbReference type="NCBI Taxonomy" id="1892770"/>
    <lineage>
        <taxon>Eukaryota</taxon>
        <taxon>Fungi</taxon>
        <taxon>Dikarya</taxon>
        <taxon>Ascomycota</taxon>
        <taxon>Pezizomycotina</taxon>
        <taxon>Dothideomycetes</taxon>
        <taxon>Pleosporomycetidae</taxon>
        <taxon>Pleosporales</taxon>
        <taxon>Massarineae</taxon>
        <taxon>Didymosphaeriaceae</taxon>
        <taxon>Pseudopithomyces</taxon>
    </lineage>
</organism>
<dbReference type="Proteomes" id="UP001280581">
    <property type="component" value="Unassembled WGS sequence"/>
</dbReference>
<protein>
    <submittedName>
        <fullName evidence="1">Uncharacterized protein</fullName>
    </submittedName>
</protein>
<keyword evidence="2" id="KW-1185">Reference proteome</keyword>
<evidence type="ECO:0000313" key="2">
    <source>
        <dbReference type="Proteomes" id="UP001280581"/>
    </source>
</evidence>
<gene>
    <name evidence="1" type="ORF">GRF29_19g1454134</name>
</gene>
<sequence length="249" mass="27846">MDHKILRELMGGNIAAVEVRGDVVLPDAWKAKIDEKDTQAPCIYARILSNEATGNSPTGSQVSRVIELLRRYRSRGDKRYQDAYRIDNATRARCDISSSKRGSIYYLADKEGYLLKRRREQVLAFCSSVDRSIAAIPKEDIDQPMKHAFHYIGYMMHYKSRHAAHRADDGRSNFLMNLFHKACIVALPNSGNWVLRDWPLAFCATVSEARIGELAPTLMADSLCESGGGFVVCPAGLSGPNMDNMTARE</sequence>
<name>A0AAN6M680_9PLEO</name>
<comment type="caution">
    <text evidence="1">The sequence shown here is derived from an EMBL/GenBank/DDBJ whole genome shotgun (WGS) entry which is preliminary data.</text>
</comment>
<reference evidence="1 2" key="1">
    <citation type="submission" date="2021-02" db="EMBL/GenBank/DDBJ databases">
        <title>Genome assembly of Pseudopithomyces chartarum.</title>
        <authorList>
            <person name="Jauregui R."/>
            <person name="Singh J."/>
            <person name="Voisey C."/>
        </authorList>
    </citation>
    <scope>NUCLEOTIDE SEQUENCE [LARGE SCALE GENOMIC DNA]</scope>
    <source>
        <strain evidence="1 2">AGR01</strain>
    </source>
</reference>
<evidence type="ECO:0000313" key="1">
    <source>
        <dbReference type="EMBL" id="KAK3214841.1"/>
    </source>
</evidence>
<proteinExistence type="predicted"/>
<dbReference type="AlphaFoldDB" id="A0AAN6M680"/>